<protein>
    <recommendedName>
        <fullName evidence="5">Pentacotripeptide-repeat region of PRORP domain-containing protein</fullName>
    </recommendedName>
</protein>
<evidence type="ECO:0000256" key="2">
    <source>
        <dbReference type="PROSITE-ProRule" id="PRU00708"/>
    </source>
</evidence>
<feature type="repeat" description="PPR" evidence="2">
    <location>
        <begin position="621"/>
        <end position="655"/>
    </location>
</feature>
<organism evidence="3 4">
    <name type="scientific">Trichomonascus ciferrii</name>
    <dbReference type="NCBI Taxonomy" id="44093"/>
    <lineage>
        <taxon>Eukaryota</taxon>
        <taxon>Fungi</taxon>
        <taxon>Dikarya</taxon>
        <taxon>Ascomycota</taxon>
        <taxon>Saccharomycotina</taxon>
        <taxon>Dipodascomycetes</taxon>
        <taxon>Dipodascales</taxon>
        <taxon>Trichomonascaceae</taxon>
        <taxon>Trichomonascus</taxon>
        <taxon>Trichomonascus ciferrii complex</taxon>
    </lineage>
</organism>
<dbReference type="AlphaFoldDB" id="A0A642UH84"/>
<dbReference type="PANTHER" id="PTHR47938">
    <property type="entry name" value="RESPIRATORY COMPLEX I CHAPERONE (CIA84), PUTATIVE (AFU_ORTHOLOGUE AFUA_2G06020)-RELATED"/>
    <property type="match status" value="1"/>
</dbReference>
<feature type="repeat" description="PPR" evidence="2">
    <location>
        <begin position="551"/>
        <end position="585"/>
    </location>
</feature>
<evidence type="ECO:0000256" key="1">
    <source>
        <dbReference type="ARBA" id="ARBA00004173"/>
    </source>
</evidence>
<dbReference type="Pfam" id="PF01535">
    <property type="entry name" value="PPR"/>
    <property type="match status" value="1"/>
</dbReference>
<dbReference type="PANTHER" id="PTHR47938:SF35">
    <property type="entry name" value="PENTATRICOPEPTIDE REPEAT-CONTAINING PROTEIN 4, MITOCHONDRIAL-RELATED"/>
    <property type="match status" value="1"/>
</dbReference>
<name>A0A642UH84_9ASCO</name>
<dbReference type="Proteomes" id="UP000761534">
    <property type="component" value="Unassembled WGS sequence"/>
</dbReference>
<dbReference type="Pfam" id="PF13041">
    <property type="entry name" value="PPR_2"/>
    <property type="match status" value="2"/>
</dbReference>
<evidence type="ECO:0000313" key="4">
    <source>
        <dbReference type="Proteomes" id="UP000761534"/>
    </source>
</evidence>
<dbReference type="Gene3D" id="1.25.40.10">
    <property type="entry name" value="Tetratricopeptide repeat domain"/>
    <property type="match status" value="3"/>
</dbReference>
<comment type="caution">
    <text evidence="3">The sequence shown here is derived from an EMBL/GenBank/DDBJ whole genome shotgun (WGS) entry which is preliminary data.</text>
</comment>
<dbReference type="GO" id="GO:0003729">
    <property type="term" value="F:mRNA binding"/>
    <property type="evidence" value="ECO:0007669"/>
    <property type="project" value="TreeGrafter"/>
</dbReference>
<dbReference type="VEuPathDB" id="FungiDB:TRICI_006672"/>
<evidence type="ECO:0000313" key="3">
    <source>
        <dbReference type="EMBL" id="KAA8897709.1"/>
    </source>
</evidence>
<dbReference type="InterPro" id="IPR002885">
    <property type="entry name" value="PPR_rpt"/>
</dbReference>
<accession>A0A642UH84</accession>
<dbReference type="OrthoDB" id="185373at2759"/>
<reference evidence="3" key="1">
    <citation type="journal article" date="2019" name="G3 (Bethesda)">
        <title>Genome Assemblies of Two Rare Opportunistic Yeast Pathogens: Diutina rugosa (syn. Candida rugosa) and Trichomonascus ciferrii (syn. Candida ciferrii).</title>
        <authorList>
            <person name="Mixao V."/>
            <person name="Saus E."/>
            <person name="Hansen A.P."/>
            <person name="Lass-Florl C."/>
            <person name="Gabaldon T."/>
        </authorList>
    </citation>
    <scope>NUCLEOTIDE SEQUENCE</scope>
    <source>
        <strain evidence="3">CBS 4856</strain>
    </source>
</reference>
<feature type="repeat" description="PPR" evidence="2">
    <location>
        <begin position="375"/>
        <end position="409"/>
    </location>
</feature>
<dbReference type="EMBL" id="SWFS01000559">
    <property type="protein sequence ID" value="KAA8897709.1"/>
    <property type="molecule type" value="Genomic_DNA"/>
</dbReference>
<proteinExistence type="predicted"/>
<dbReference type="NCBIfam" id="TIGR00756">
    <property type="entry name" value="PPR"/>
    <property type="match status" value="1"/>
</dbReference>
<dbReference type="InterPro" id="IPR011990">
    <property type="entry name" value="TPR-like_helical_dom_sf"/>
</dbReference>
<sequence>MSRYMALCNEAVLSHRREALKWSMQVLSTEITSSKSILWSRSWLSASLGVDLQKLPVRRTGTSRPVRRVRLRTYRFPSTIVARGCGSIAFVGRGCRNVGSAAVLNKPLNRQAELNELEDNLANSRFENFQRCWELWTELVMNGDEDVRRLVLKWRRNFYIFLSRSSVEKAKCFKMIENMRFYVPDGLLRDYDYTNLINVLVYRHDINGIRSMMKECLEKTSVYTTLEVLKWAVSRIHKSGIQTSKIKAQFDLYISTMLLIRNSIGVLDQKKYQVERNILRKVLLGGTPKAIVRVLDGIIDGDKVLGGTFASACMHVLATWKEGFFPKLEEEIFLLKKRRRLANSRDLSILMEGCLVRNEGERALNLYEHNKEYHSDEHFDLLLQSYAQLGQWGEMQELFESLFGRGELPSQEHYRIVMESLSRIARKDIVDTLFEGFLSRRFTPNVNILNALMYSRLAFGDTEGVEKTFGKFDEFSIVPNDQSFLIRLLAYRDAKDLESAMGILKQLQTSNPSLLSIEIFTTLMSLCTERRDAVKGQEIFTMVRRFKIEPNLVFYNAYLACLTASNQHRKAFSFYGKLINNGYRPDVVTITTMLSCAVRMKREHLVNRLFDDLLKFKVAPDAKWYSVMLDFFVDKGQLKQAEEIFEEMKRTKVPLDCHHYTILMDGYASQNTYRRGGGRPNYNRVADLYNEMISNGIDPTFKAHATYVEALSRLSPLGEKGTQMLEDFLGSESIIDLTSDQLSRDKVPPRLIKPLIKGALRKKRIDRAKEILRFYISSPKGFGYNNIQVLLLGIEVHRREQNWSMVAKLWDRLMTILPKTFVQTPERKRLRNDRANRHILPGRNQHSLTRAVNAKMMQLKQQGEIYDVLPLARNLEYHGVHLTSSNLNYLVEALISDDKFIFKGFEITEQYLMKGFTFRIWKAMHGIRNRHFEPRRQVNVPTLRQLTAVYRRALLITCRKYNVSETKAFGILRKRYPRLIFALEKRVERGRELRITRPSENYTINASTD</sequence>
<gene>
    <name evidence="3" type="ORF">TRICI_006672</name>
</gene>
<evidence type="ECO:0008006" key="5">
    <source>
        <dbReference type="Google" id="ProtNLM"/>
    </source>
</evidence>
<dbReference type="PROSITE" id="PS51375">
    <property type="entry name" value="PPR"/>
    <property type="match status" value="3"/>
</dbReference>
<keyword evidence="4" id="KW-1185">Reference proteome</keyword>
<comment type="subcellular location">
    <subcellularLocation>
        <location evidence="1">Mitochondrion</location>
    </subcellularLocation>
</comment>
<dbReference type="GO" id="GO:0005739">
    <property type="term" value="C:mitochondrion"/>
    <property type="evidence" value="ECO:0007669"/>
    <property type="project" value="UniProtKB-SubCell"/>
</dbReference>